<dbReference type="Gene3D" id="3.40.50.300">
    <property type="entry name" value="P-loop containing nucleotide triphosphate hydrolases"/>
    <property type="match status" value="1"/>
</dbReference>
<keyword evidence="10" id="KW-1185">Reference proteome</keyword>
<evidence type="ECO:0000256" key="6">
    <source>
        <dbReference type="ARBA" id="ARBA00023274"/>
    </source>
</evidence>
<dbReference type="GO" id="GO:0003735">
    <property type="term" value="F:structural constituent of ribosome"/>
    <property type="evidence" value="ECO:0007669"/>
    <property type="project" value="TreeGrafter"/>
</dbReference>
<keyword evidence="4" id="KW-0689">Ribosomal protein</keyword>
<name>A0AAD2FG91_9STRA</name>
<evidence type="ECO:0000313" key="9">
    <source>
        <dbReference type="EMBL" id="CAJ1936267.1"/>
    </source>
</evidence>
<evidence type="ECO:0000256" key="5">
    <source>
        <dbReference type="ARBA" id="ARBA00023128"/>
    </source>
</evidence>
<dbReference type="Pfam" id="PF10236">
    <property type="entry name" value="DAP3"/>
    <property type="match status" value="1"/>
</dbReference>
<dbReference type="Proteomes" id="UP001295423">
    <property type="component" value="Unassembled WGS sequence"/>
</dbReference>
<protein>
    <recommendedName>
        <fullName evidence="7">Small ribosomal subunit protein mS29</fullName>
    </recommendedName>
</protein>
<dbReference type="AlphaFoldDB" id="A0AAD2FG91"/>
<gene>
    <name evidence="9" type="ORF">CYCCA115_LOCUS5106</name>
</gene>
<comment type="caution">
    <text evidence="9">The sequence shown here is derived from an EMBL/GenBank/DDBJ whole genome shotgun (WGS) entry which is preliminary data.</text>
</comment>
<evidence type="ECO:0000256" key="3">
    <source>
        <dbReference type="ARBA" id="ARBA00022946"/>
    </source>
</evidence>
<feature type="region of interest" description="Disordered" evidence="8">
    <location>
        <begin position="168"/>
        <end position="187"/>
    </location>
</feature>
<sequence length="653" mass="73982">MWRAGRLLLRSHQRRVTGNILAAQWNGVDQTFACFGIRSFARKVGGDLGDPDEELREMQEVEAGKIRAKEISATDMEFYSQLVDDDSDDEEDENALLTEEYKRKQVAIQQELDSRTGRVWKDPWEISEERWMSTATFDDLPKWTPEFVSRVSQERVQIHSDGIPTLSTLASMSLPEPASPNPGEGKTKDYATYRKNFHYKYIEAKVMELAEPKLEGILKLTDMNDKQDAVDVLFETVEEELRQKEEILGKHPHFSKWVERALETYLQNAKKTGTAQISGHGAADPQPVFMDCFDDNDADAMVPSILSPLKPHPQDGTGRMVEDWELSAHKKTKRILIRESSSVIAQALENNESSKIFVHGRKGVGKTAVLASVVASARKSGYIVMYLPDGDRLRKNGYFVTPNVLRKGMFDLQNLSQEACAQLLENHGEDLQGLEADNESMTKYFEESQLSKVTDYNGESIALVDLLNYAEEKKNHAPMCYSVVVDRLMSQDEKPFLMVMDEFNCFYDRGHYFHMAYDEDVREAIPYDKINLFEHAMSAMSLSADEDEIEPKEPMQIRRGGIIVGTTESHAVRRKVTSALVDSAQSRSGSIQVVEVPRFSEIEVEHILANFEATGIGKLRLDRGDTVMDEQEVEYLKMVSGRVGQKLLDASFL</sequence>
<reference evidence="9" key="1">
    <citation type="submission" date="2023-08" db="EMBL/GenBank/DDBJ databases">
        <authorList>
            <person name="Audoor S."/>
            <person name="Bilcke G."/>
        </authorList>
    </citation>
    <scope>NUCLEOTIDE SEQUENCE</scope>
</reference>
<dbReference type="GO" id="GO:0005763">
    <property type="term" value="C:mitochondrial small ribosomal subunit"/>
    <property type="evidence" value="ECO:0007669"/>
    <property type="project" value="TreeGrafter"/>
</dbReference>
<dbReference type="SUPFAM" id="SSF52540">
    <property type="entry name" value="P-loop containing nucleoside triphosphate hydrolases"/>
    <property type="match status" value="1"/>
</dbReference>
<organism evidence="9 10">
    <name type="scientific">Cylindrotheca closterium</name>
    <dbReference type="NCBI Taxonomy" id="2856"/>
    <lineage>
        <taxon>Eukaryota</taxon>
        <taxon>Sar</taxon>
        <taxon>Stramenopiles</taxon>
        <taxon>Ochrophyta</taxon>
        <taxon>Bacillariophyta</taxon>
        <taxon>Bacillariophyceae</taxon>
        <taxon>Bacillariophycidae</taxon>
        <taxon>Bacillariales</taxon>
        <taxon>Bacillariaceae</taxon>
        <taxon>Cylindrotheca</taxon>
    </lineage>
</organism>
<comment type="subcellular location">
    <subcellularLocation>
        <location evidence="1">Mitochondrion</location>
    </subcellularLocation>
</comment>
<keyword evidence="6" id="KW-0687">Ribonucleoprotein</keyword>
<dbReference type="PANTHER" id="PTHR12810:SF0">
    <property type="entry name" value="SMALL RIBOSOMAL SUBUNIT PROTEIN MS29"/>
    <property type="match status" value="1"/>
</dbReference>
<evidence type="ECO:0000313" key="10">
    <source>
        <dbReference type="Proteomes" id="UP001295423"/>
    </source>
</evidence>
<dbReference type="PANTHER" id="PTHR12810">
    <property type="entry name" value="MITOCHONDRIAL 28S RIBOSOMAL PROTEIN S29"/>
    <property type="match status" value="1"/>
</dbReference>
<evidence type="ECO:0000256" key="8">
    <source>
        <dbReference type="SAM" id="MobiDB-lite"/>
    </source>
</evidence>
<evidence type="ECO:0000256" key="2">
    <source>
        <dbReference type="ARBA" id="ARBA00009863"/>
    </source>
</evidence>
<comment type="similarity">
    <text evidence="2">Belongs to the mitochondrion-specific ribosomal protein mS29 family.</text>
</comment>
<accession>A0AAD2FG91</accession>
<evidence type="ECO:0000256" key="1">
    <source>
        <dbReference type="ARBA" id="ARBA00004173"/>
    </source>
</evidence>
<keyword evidence="3" id="KW-0809">Transit peptide</keyword>
<dbReference type="EMBL" id="CAKOGP040000557">
    <property type="protein sequence ID" value="CAJ1936267.1"/>
    <property type="molecule type" value="Genomic_DNA"/>
</dbReference>
<proteinExistence type="inferred from homology"/>
<keyword evidence="5" id="KW-0496">Mitochondrion</keyword>
<evidence type="ECO:0000256" key="7">
    <source>
        <dbReference type="ARBA" id="ARBA00035140"/>
    </source>
</evidence>
<dbReference type="InterPro" id="IPR027417">
    <property type="entry name" value="P-loop_NTPase"/>
</dbReference>
<dbReference type="InterPro" id="IPR019368">
    <property type="entry name" value="Ribosomal_mS29"/>
</dbReference>
<evidence type="ECO:0000256" key="4">
    <source>
        <dbReference type="ARBA" id="ARBA00022980"/>
    </source>
</evidence>